<dbReference type="Proteomes" id="UP000502996">
    <property type="component" value="Chromosome"/>
</dbReference>
<gene>
    <name evidence="1" type="ORF">G5V58_24980</name>
</gene>
<accession>A0A6G6WKE3</accession>
<evidence type="ECO:0000313" key="1">
    <source>
        <dbReference type="EMBL" id="QIG45565.1"/>
    </source>
</evidence>
<dbReference type="EMBL" id="CP049257">
    <property type="protein sequence ID" value="QIG45565.1"/>
    <property type="molecule type" value="Genomic_DNA"/>
</dbReference>
<proteinExistence type="predicted"/>
<name>A0A6G6WKE3_9ACTN</name>
<keyword evidence="2" id="KW-1185">Reference proteome</keyword>
<organism evidence="1 2">
    <name type="scientific">Nocardioides anomalus</name>
    <dbReference type="NCBI Taxonomy" id="2712223"/>
    <lineage>
        <taxon>Bacteria</taxon>
        <taxon>Bacillati</taxon>
        <taxon>Actinomycetota</taxon>
        <taxon>Actinomycetes</taxon>
        <taxon>Propionibacteriales</taxon>
        <taxon>Nocardioidaceae</taxon>
        <taxon>Nocardioides</taxon>
    </lineage>
</organism>
<reference evidence="1 2" key="1">
    <citation type="submission" date="2020-02" db="EMBL/GenBank/DDBJ databases">
        <title>Full genome sequence of Nocardioides sp. R-3366.</title>
        <authorList>
            <person name="Im W.-T."/>
        </authorList>
    </citation>
    <scope>NUCLEOTIDE SEQUENCE [LARGE SCALE GENOMIC DNA]</scope>
    <source>
        <strain evidence="1 2">R-3366</strain>
    </source>
</reference>
<dbReference type="KEGG" id="nano:G5V58_24980"/>
<dbReference type="AlphaFoldDB" id="A0A6G6WKE3"/>
<protein>
    <submittedName>
        <fullName evidence="1">Uncharacterized protein</fullName>
    </submittedName>
</protein>
<evidence type="ECO:0000313" key="2">
    <source>
        <dbReference type="Proteomes" id="UP000502996"/>
    </source>
</evidence>
<sequence>MRLVIGVVLVVWLVIGAAAAAQRGYFDNDRTVDCRSGATTAVTVVAGPLNYVGVDPKISCKAPRPS</sequence>
<dbReference type="RefSeq" id="WP_165238274.1">
    <property type="nucleotide sequence ID" value="NZ_CP049257.1"/>
</dbReference>